<reference evidence="2" key="1">
    <citation type="journal article" date="2021" name="Proc. Natl. Acad. Sci. U.S.A.">
        <title>A Catalog of Tens of Thousands of Viruses from Human Metagenomes Reveals Hidden Associations with Chronic Diseases.</title>
        <authorList>
            <person name="Tisza M.J."/>
            <person name="Buck C.B."/>
        </authorList>
    </citation>
    <scope>NUCLEOTIDE SEQUENCE</scope>
    <source>
        <strain evidence="2">Ct16M3</strain>
    </source>
</reference>
<protein>
    <submittedName>
        <fullName evidence="2">Helix-turn-helix XRE-family like protein</fullName>
    </submittedName>
</protein>
<proteinExistence type="predicted"/>
<dbReference type="CDD" id="cd00093">
    <property type="entry name" value="HTH_XRE"/>
    <property type="match status" value="1"/>
</dbReference>
<dbReference type="Gene3D" id="1.10.260.40">
    <property type="entry name" value="lambda repressor-like DNA-binding domains"/>
    <property type="match status" value="1"/>
</dbReference>
<dbReference type="InterPro" id="IPR001387">
    <property type="entry name" value="Cro/C1-type_HTH"/>
</dbReference>
<feature type="domain" description="HTH cro/C1-type" evidence="1">
    <location>
        <begin position="4"/>
        <end position="58"/>
    </location>
</feature>
<evidence type="ECO:0000313" key="2">
    <source>
        <dbReference type="EMBL" id="DAE08967.1"/>
    </source>
</evidence>
<dbReference type="SMART" id="SM00530">
    <property type="entry name" value="HTH_XRE"/>
    <property type="match status" value="1"/>
</dbReference>
<dbReference type="SUPFAM" id="SSF47413">
    <property type="entry name" value="lambda repressor-like DNA-binding domains"/>
    <property type="match status" value="1"/>
</dbReference>
<name>A0A8S5PP76_9CAUD</name>
<sequence length="61" mass="7217">MTKLKQKRMELGYKQYKIAERLGISTRHYARAENGERLATDKELDVLSKIFKCTLNELKEE</sequence>
<evidence type="ECO:0000259" key="1">
    <source>
        <dbReference type="PROSITE" id="PS50943"/>
    </source>
</evidence>
<dbReference type="GO" id="GO:0003677">
    <property type="term" value="F:DNA binding"/>
    <property type="evidence" value="ECO:0007669"/>
    <property type="project" value="InterPro"/>
</dbReference>
<accession>A0A8S5PP76</accession>
<dbReference type="PROSITE" id="PS50943">
    <property type="entry name" value="HTH_CROC1"/>
    <property type="match status" value="1"/>
</dbReference>
<dbReference type="InterPro" id="IPR010982">
    <property type="entry name" value="Lambda_DNA-bd_dom_sf"/>
</dbReference>
<organism evidence="2">
    <name type="scientific">Siphoviridae sp. ct16M3</name>
    <dbReference type="NCBI Taxonomy" id="2825305"/>
    <lineage>
        <taxon>Viruses</taxon>
        <taxon>Duplodnaviria</taxon>
        <taxon>Heunggongvirae</taxon>
        <taxon>Uroviricota</taxon>
        <taxon>Caudoviricetes</taxon>
    </lineage>
</organism>
<dbReference type="EMBL" id="BK015481">
    <property type="protein sequence ID" value="DAE08967.1"/>
    <property type="molecule type" value="Genomic_DNA"/>
</dbReference>
<dbReference type="Pfam" id="PF01381">
    <property type="entry name" value="HTH_3"/>
    <property type="match status" value="1"/>
</dbReference>